<keyword evidence="3" id="KW-1185">Reference proteome</keyword>
<evidence type="ECO:0000313" key="2">
    <source>
        <dbReference type="EMBL" id="TFI56368.1"/>
    </source>
</evidence>
<keyword evidence="1" id="KW-1133">Transmembrane helix</keyword>
<keyword evidence="1" id="KW-0472">Membrane</keyword>
<name>A0A4Y8ZK62_9SPHN</name>
<evidence type="ECO:0000256" key="1">
    <source>
        <dbReference type="SAM" id="Phobius"/>
    </source>
</evidence>
<gene>
    <name evidence="2" type="ORF">E2493_20600</name>
</gene>
<proteinExistence type="predicted"/>
<keyword evidence="1" id="KW-0812">Transmembrane</keyword>
<evidence type="ECO:0008006" key="4">
    <source>
        <dbReference type="Google" id="ProtNLM"/>
    </source>
</evidence>
<protein>
    <recommendedName>
        <fullName evidence="4">PH domain-containing protein</fullName>
    </recommendedName>
</protein>
<organism evidence="2 3">
    <name type="scientific">Sphingomonas parva</name>
    <dbReference type="NCBI Taxonomy" id="2555898"/>
    <lineage>
        <taxon>Bacteria</taxon>
        <taxon>Pseudomonadati</taxon>
        <taxon>Pseudomonadota</taxon>
        <taxon>Alphaproteobacteria</taxon>
        <taxon>Sphingomonadales</taxon>
        <taxon>Sphingomonadaceae</taxon>
        <taxon>Sphingomonas</taxon>
    </lineage>
</organism>
<dbReference type="AlphaFoldDB" id="A0A4Y8ZK62"/>
<evidence type="ECO:0000313" key="3">
    <source>
        <dbReference type="Proteomes" id="UP000298213"/>
    </source>
</evidence>
<accession>A0A4Y8ZK62</accession>
<feature type="transmembrane region" description="Helical" evidence="1">
    <location>
        <begin position="32"/>
        <end position="56"/>
    </location>
</feature>
<dbReference type="Proteomes" id="UP000298213">
    <property type="component" value="Unassembled WGS sequence"/>
</dbReference>
<dbReference type="OrthoDB" id="7063294at2"/>
<feature type="transmembrane region" description="Helical" evidence="1">
    <location>
        <begin position="62"/>
        <end position="84"/>
    </location>
</feature>
<reference evidence="2 3" key="1">
    <citation type="submission" date="2019-03" db="EMBL/GenBank/DDBJ databases">
        <title>Genome sequence of Sphingomonas sp. 17J27-24.</title>
        <authorList>
            <person name="Kim M."/>
            <person name="Maeng S."/>
            <person name="Sathiyaraj S."/>
        </authorList>
    </citation>
    <scope>NUCLEOTIDE SEQUENCE [LARGE SCALE GENOMIC DNA]</scope>
    <source>
        <strain evidence="2 3">17J27-24</strain>
    </source>
</reference>
<dbReference type="EMBL" id="SPDV01000095">
    <property type="protein sequence ID" value="TFI56368.1"/>
    <property type="molecule type" value="Genomic_DNA"/>
</dbReference>
<comment type="caution">
    <text evidence="2">The sequence shown here is derived from an EMBL/GenBank/DDBJ whole genome shotgun (WGS) entry which is preliminary data.</text>
</comment>
<dbReference type="RefSeq" id="WP_135090618.1">
    <property type="nucleotide sequence ID" value="NZ_SPDV01000095.1"/>
</dbReference>
<sequence>MARRYEEAPRARFAIRHVDGIEQIRIPARRSAFVLVFLCIWLAGWTAGGVAALYEVVRTGDAFLLLWLTFWAVGWLFVAATILWQLSGAETIAVVTGDLEIGHRMLGLSRRRYYRGAEIRRLAAEAPAPLAARMQAAPPPFLGMQGAGSIRFDYGARTIRAAAGLDRPEAEAIVAHLRARLPLAAVEP</sequence>